<dbReference type="PATRIC" id="fig|1423807.3.peg.513"/>
<evidence type="ECO:0000259" key="1">
    <source>
        <dbReference type="PROSITE" id="PS51186"/>
    </source>
</evidence>
<evidence type="ECO:0000313" key="2">
    <source>
        <dbReference type="EMBL" id="KRM11833.1"/>
    </source>
</evidence>
<protein>
    <submittedName>
        <fullName evidence="2">N-acetyltransferase GCN5</fullName>
    </submittedName>
</protein>
<dbReference type="Gene3D" id="3.40.630.30">
    <property type="match status" value="1"/>
</dbReference>
<dbReference type="RefSeq" id="WP_010622676.1">
    <property type="nucleotide sequence ID" value="NZ_AZGF01000014.1"/>
</dbReference>
<organism evidence="2 3">
    <name type="scientific">Paucilactobacillus suebicus DSM 5007 = KCTC 3549</name>
    <dbReference type="NCBI Taxonomy" id="1423807"/>
    <lineage>
        <taxon>Bacteria</taxon>
        <taxon>Bacillati</taxon>
        <taxon>Bacillota</taxon>
        <taxon>Bacilli</taxon>
        <taxon>Lactobacillales</taxon>
        <taxon>Lactobacillaceae</taxon>
        <taxon>Paucilactobacillus</taxon>
    </lineage>
</organism>
<dbReference type="InterPro" id="IPR000182">
    <property type="entry name" value="GNAT_dom"/>
</dbReference>
<name>A0A0R1W8B6_9LACO</name>
<dbReference type="STRING" id="1423807.FD16_GL000505"/>
<dbReference type="CDD" id="cd04301">
    <property type="entry name" value="NAT_SF"/>
    <property type="match status" value="1"/>
</dbReference>
<reference evidence="2 3" key="1">
    <citation type="journal article" date="2015" name="Genome Announc.">
        <title>Expanding the biotechnology potential of lactobacilli through comparative genomics of 213 strains and associated genera.</title>
        <authorList>
            <person name="Sun Z."/>
            <person name="Harris H.M."/>
            <person name="McCann A."/>
            <person name="Guo C."/>
            <person name="Argimon S."/>
            <person name="Zhang W."/>
            <person name="Yang X."/>
            <person name="Jeffery I.B."/>
            <person name="Cooney J.C."/>
            <person name="Kagawa T.F."/>
            <person name="Liu W."/>
            <person name="Song Y."/>
            <person name="Salvetti E."/>
            <person name="Wrobel A."/>
            <person name="Rasinkangas P."/>
            <person name="Parkhill J."/>
            <person name="Rea M.C."/>
            <person name="O'Sullivan O."/>
            <person name="Ritari J."/>
            <person name="Douillard F.P."/>
            <person name="Paul Ross R."/>
            <person name="Yang R."/>
            <person name="Briner A.E."/>
            <person name="Felis G.E."/>
            <person name="de Vos W.M."/>
            <person name="Barrangou R."/>
            <person name="Klaenhammer T.R."/>
            <person name="Caufield P.W."/>
            <person name="Cui Y."/>
            <person name="Zhang H."/>
            <person name="O'Toole P.W."/>
        </authorList>
    </citation>
    <scope>NUCLEOTIDE SEQUENCE [LARGE SCALE GENOMIC DNA]</scope>
    <source>
        <strain evidence="2 3">DSM 5007</strain>
    </source>
</reference>
<dbReference type="SUPFAM" id="SSF55729">
    <property type="entry name" value="Acyl-CoA N-acyltransferases (Nat)"/>
    <property type="match status" value="1"/>
</dbReference>
<keyword evidence="2" id="KW-0808">Transferase</keyword>
<dbReference type="AlphaFoldDB" id="A0A0R1W8B6"/>
<keyword evidence="3" id="KW-1185">Reference proteome</keyword>
<evidence type="ECO:0000313" key="3">
    <source>
        <dbReference type="Proteomes" id="UP000051820"/>
    </source>
</evidence>
<dbReference type="OrthoDB" id="9796381at2"/>
<sequence>MPATYLRLATTKDLPAITSIIHDAKTYLHQQGVDQWQHGYPEDSDLQTDVDNGITYVIIVDGKIAGTAALHQELDVNYLHIEDGSWINGVEGRYTAIHRIAVSGNYRGQHLSERLVSGLLTISSILGYKDVRIDTHPDNKGMQHVITSNGFERRETIFMHEPKEPRFAYQLLLK</sequence>
<gene>
    <name evidence="2" type="ORF">FD16_GL000505</name>
</gene>
<dbReference type="Pfam" id="PF00583">
    <property type="entry name" value="Acetyltransf_1"/>
    <property type="match status" value="1"/>
</dbReference>
<dbReference type="EMBL" id="AZGF01000014">
    <property type="protein sequence ID" value="KRM11833.1"/>
    <property type="molecule type" value="Genomic_DNA"/>
</dbReference>
<dbReference type="GO" id="GO:0016747">
    <property type="term" value="F:acyltransferase activity, transferring groups other than amino-acyl groups"/>
    <property type="evidence" value="ECO:0007669"/>
    <property type="project" value="InterPro"/>
</dbReference>
<dbReference type="InterPro" id="IPR016181">
    <property type="entry name" value="Acyl_CoA_acyltransferase"/>
</dbReference>
<feature type="domain" description="N-acetyltransferase" evidence="1">
    <location>
        <begin position="4"/>
        <end position="174"/>
    </location>
</feature>
<dbReference type="eggNOG" id="COG0456">
    <property type="taxonomic scope" value="Bacteria"/>
</dbReference>
<dbReference type="Proteomes" id="UP000051820">
    <property type="component" value="Unassembled WGS sequence"/>
</dbReference>
<accession>A0A0R1W8B6</accession>
<proteinExistence type="predicted"/>
<comment type="caution">
    <text evidence="2">The sequence shown here is derived from an EMBL/GenBank/DDBJ whole genome shotgun (WGS) entry which is preliminary data.</text>
</comment>
<dbReference type="PROSITE" id="PS51186">
    <property type="entry name" value="GNAT"/>
    <property type="match status" value="1"/>
</dbReference>